<comment type="caution">
    <text evidence="2">The sequence shown here is derived from an EMBL/GenBank/DDBJ whole genome shotgun (WGS) entry which is preliminary data.</text>
</comment>
<keyword evidence="3" id="KW-1185">Reference proteome</keyword>
<protein>
    <submittedName>
        <fullName evidence="2">Uncharacterized protein</fullName>
    </submittedName>
</protein>
<name>A0AAW0GC89_9APHY</name>
<reference evidence="2 3" key="1">
    <citation type="submission" date="2022-09" db="EMBL/GenBank/DDBJ databases">
        <authorList>
            <person name="Palmer J.M."/>
        </authorList>
    </citation>
    <scope>NUCLEOTIDE SEQUENCE [LARGE SCALE GENOMIC DNA]</scope>
    <source>
        <strain evidence="2 3">DSM 7382</strain>
    </source>
</reference>
<feature type="region of interest" description="Disordered" evidence="1">
    <location>
        <begin position="101"/>
        <end position="245"/>
    </location>
</feature>
<dbReference type="AlphaFoldDB" id="A0AAW0GC89"/>
<dbReference type="Proteomes" id="UP001385951">
    <property type="component" value="Unassembled WGS sequence"/>
</dbReference>
<sequence>MSRAAALRQGIVLDAPKRVAATKESLAKTFANVPGHKRSETISVASTAPPAVAPRMTRAASLRLGQKPAEQPRRASLAGAGFAVNGSNGIKGAAEKKVANGNTFEGVPGHKRRESIQVASTRPPTVAPRLNKSASLRVQKDSAAPPSSFMFRGSSQTPSNGPSRSSSRTSMNTPTSTTRQTLTRPASSQASSRPNVLRTTTNTSTSTKGNNPSATNSEDESPPPTPKPRAPRPSSIGAPTIAPRQNKSAMLRAAKMAATNAAATAKTPVKRAVKAV</sequence>
<gene>
    <name evidence="2" type="ORF">QCA50_006682</name>
</gene>
<feature type="compositionally biased region" description="Low complexity" evidence="1">
    <location>
        <begin position="154"/>
        <end position="185"/>
    </location>
</feature>
<evidence type="ECO:0000313" key="2">
    <source>
        <dbReference type="EMBL" id="KAK7690037.1"/>
    </source>
</evidence>
<feature type="compositionally biased region" description="Polar residues" evidence="1">
    <location>
        <begin position="186"/>
        <end position="198"/>
    </location>
</feature>
<accession>A0AAW0GC89</accession>
<evidence type="ECO:0000256" key="1">
    <source>
        <dbReference type="SAM" id="MobiDB-lite"/>
    </source>
</evidence>
<dbReference type="EMBL" id="JASBNA010000007">
    <property type="protein sequence ID" value="KAK7690037.1"/>
    <property type="molecule type" value="Genomic_DNA"/>
</dbReference>
<organism evidence="2 3">
    <name type="scientific">Cerrena zonata</name>
    <dbReference type="NCBI Taxonomy" id="2478898"/>
    <lineage>
        <taxon>Eukaryota</taxon>
        <taxon>Fungi</taxon>
        <taxon>Dikarya</taxon>
        <taxon>Basidiomycota</taxon>
        <taxon>Agaricomycotina</taxon>
        <taxon>Agaricomycetes</taxon>
        <taxon>Polyporales</taxon>
        <taxon>Cerrenaceae</taxon>
        <taxon>Cerrena</taxon>
    </lineage>
</organism>
<proteinExistence type="predicted"/>
<evidence type="ECO:0000313" key="3">
    <source>
        <dbReference type="Proteomes" id="UP001385951"/>
    </source>
</evidence>